<evidence type="ECO:0000313" key="2">
    <source>
        <dbReference type="EMBL" id="KAK3200928.1"/>
    </source>
</evidence>
<evidence type="ECO:0000313" key="3">
    <source>
        <dbReference type="Proteomes" id="UP001280581"/>
    </source>
</evidence>
<accession>A0AAN6LMG5</accession>
<gene>
    <name evidence="2" type="ORF">GRF29_213g456958</name>
</gene>
<name>A0AAN6LMG5_9PLEO</name>
<dbReference type="Proteomes" id="UP001280581">
    <property type="component" value="Unassembled WGS sequence"/>
</dbReference>
<comment type="caution">
    <text evidence="2">The sequence shown here is derived from an EMBL/GenBank/DDBJ whole genome shotgun (WGS) entry which is preliminary data.</text>
</comment>
<sequence length="75" mass="8071">MKVPLGCSDALGSVHRTPHADVPSLDVCNLIALREQSRDDPPSPPPQPPPSPANWTRLSELDDVPMASTEISMTQ</sequence>
<protein>
    <submittedName>
        <fullName evidence="2">Uncharacterized protein</fullName>
    </submittedName>
</protein>
<reference evidence="2 3" key="1">
    <citation type="submission" date="2021-02" db="EMBL/GenBank/DDBJ databases">
        <title>Genome assembly of Pseudopithomyces chartarum.</title>
        <authorList>
            <person name="Jauregui R."/>
            <person name="Singh J."/>
            <person name="Voisey C."/>
        </authorList>
    </citation>
    <scope>NUCLEOTIDE SEQUENCE [LARGE SCALE GENOMIC DNA]</scope>
    <source>
        <strain evidence="2 3">AGR01</strain>
    </source>
</reference>
<keyword evidence="3" id="KW-1185">Reference proteome</keyword>
<dbReference type="EMBL" id="WVTA01000017">
    <property type="protein sequence ID" value="KAK3200928.1"/>
    <property type="molecule type" value="Genomic_DNA"/>
</dbReference>
<feature type="region of interest" description="Disordered" evidence="1">
    <location>
        <begin position="35"/>
        <end position="75"/>
    </location>
</feature>
<feature type="compositionally biased region" description="Pro residues" evidence="1">
    <location>
        <begin position="42"/>
        <end position="52"/>
    </location>
</feature>
<feature type="region of interest" description="Disordered" evidence="1">
    <location>
        <begin position="1"/>
        <end position="21"/>
    </location>
</feature>
<dbReference type="AlphaFoldDB" id="A0AAN6LMG5"/>
<organism evidence="2 3">
    <name type="scientific">Pseudopithomyces chartarum</name>
    <dbReference type="NCBI Taxonomy" id="1892770"/>
    <lineage>
        <taxon>Eukaryota</taxon>
        <taxon>Fungi</taxon>
        <taxon>Dikarya</taxon>
        <taxon>Ascomycota</taxon>
        <taxon>Pezizomycotina</taxon>
        <taxon>Dothideomycetes</taxon>
        <taxon>Pleosporomycetidae</taxon>
        <taxon>Pleosporales</taxon>
        <taxon>Massarineae</taxon>
        <taxon>Didymosphaeriaceae</taxon>
        <taxon>Pseudopithomyces</taxon>
    </lineage>
</organism>
<proteinExistence type="predicted"/>
<evidence type="ECO:0000256" key="1">
    <source>
        <dbReference type="SAM" id="MobiDB-lite"/>
    </source>
</evidence>